<dbReference type="PROSITE" id="PS50928">
    <property type="entry name" value="ABC_TM1"/>
    <property type="match status" value="1"/>
</dbReference>
<comment type="subcellular location">
    <subcellularLocation>
        <location evidence="1 7">Cell membrane</location>
        <topology evidence="1 7">Multi-pass membrane protein</topology>
    </subcellularLocation>
</comment>
<keyword evidence="3" id="KW-1003">Cell membrane</keyword>
<keyword evidence="11" id="KW-1185">Reference proteome</keyword>
<proteinExistence type="inferred from homology"/>
<dbReference type="RefSeq" id="WP_344667187.1">
    <property type="nucleotide sequence ID" value="NZ_BAAAQN010000022.1"/>
</dbReference>
<dbReference type="SUPFAM" id="SSF161098">
    <property type="entry name" value="MetI-like"/>
    <property type="match status" value="1"/>
</dbReference>
<feature type="transmembrane region" description="Helical" evidence="7">
    <location>
        <begin position="182"/>
        <end position="203"/>
    </location>
</feature>
<evidence type="ECO:0000256" key="6">
    <source>
        <dbReference type="ARBA" id="ARBA00023136"/>
    </source>
</evidence>
<feature type="domain" description="ABC transmembrane type-1" evidence="9">
    <location>
        <begin position="95"/>
        <end position="311"/>
    </location>
</feature>
<evidence type="ECO:0000256" key="1">
    <source>
        <dbReference type="ARBA" id="ARBA00004651"/>
    </source>
</evidence>
<evidence type="ECO:0000313" key="11">
    <source>
        <dbReference type="Proteomes" id="UP001500751"/>
    </source>
</evidence>
<dbReference type="PANTHER" id="PTHR43227:SF11">
    <property type="entry name" value="BLL4140 PROTEIN"/>
    <property type="match status" value="1"/>
</dbReference>
<evidence type="ECO:0000256" key="2">
    <source>
        <dbReference type="ARBA" id="ARBA00022448"/>
    </source>
</evidence>
<feature type="transmembrane region" description="Helical" evidence="7">
    <location>
        <begin position="232"/>
        <end position="252"/>
    </location>
</feature>
<feature type="transmembrane region" description="Helical" evidence="7">
    <location>
        <begin position="290"/>
        <end position="311"/>
    </location>
</feature>
<feature type="transmembrane region" description="Helical" evidence="7">
    <location>
        <begin position="132"/>
        <end position="152"/>
    </location>
</feature>
<dbReference type="InterPro" id="IPR050809">
    <property type="entry name" value="UgpAE/MalFG_permease"/>
</dbReference>
<dbReference type="PANTHER" id="PTHR43227">
    <property type="entry name" value="BLL4140 PROTEIN"/>
    <property type="match status" value="1"/>
</dbReference>
<sequence length="322" mass="35945">MSTATIQDPSRTRRVRGGSAARGPVGAAPLERSRRRMFWAFTAPAVVVYAVLFLLPVGYAAWTSLYKWDGISEKKWKGLGNYRILWQDPIFRHSLGNTLKTLLVGGVITFVIAFALMLVLREMNRRLFARSVLFFPCLVNAMVFGIAAGVLFSPDGPVNQVLKWLGWSHPPQWLATEHLQTMILGTLVWTATGYYTAILMAAVDQIPEYLYEAAELDGANAYQRFRHVTLPMCWEVISVCAVLWTVSSVKVFELILMYGGSSGAQPPSDSWNTALYVYEEAFPQASTPQLGLATAAALVSLFLVVIFTVVLRRLLRRDPIEY</sequence>
<comment type="caution">
    <text evidence="10">The sequence shown here is derived from an EMBL/GenBank/DDBJ whole genome shotgun (WGS) entry which is preliminary data.</text>
</comment>
<evidence type="ECO:0000256" key="8">
    <source>
        <dbReference type="SAM" id="MobiDB-lite"/>
    </source>
</evidence>
<protein>
    <submittedName>
        <fullName evidence="10">Sugar ABC transporter permease</fullName>
    </submittedName>
</protein>
<gene>
    <name evidence="10" type="ORF">GCM10009839_40450</name>
</gene>
<evidence type="ECO:0000256" key="4">
    <source>
        <dbReference type="ARBA" id="ARBA00022692"/>
    </source>
</evidence>
<organism evidence="10 11">
    <name type="scientific">Catenulispora yoronensis</name>
    <dbReference type="NCBI Taxonomy" id="450799"/>
    <lineage>
        <taxon>Bacteria</taxon>
        <taxon>Bacillati</taxon>
        <taxon>Actinomycetota</taxon>
        <taxon>Actinomycetes</taxon>
        <taxon>Catenulisporales</taxon>
        <taxon>Catenulisporaceae</taxon>
        <taxon>Catenulispora</taxon>
    </lineage>
</organism>
<keyword evidence="6 7" id="KW-0472">Membrane</keyword>
<keyword evidence="2 7" id="KW-0813">Transport</keyword>
<dbReference type="Pfam" id="PF00528">
    <property type="entry name" value="BPD_transp_1"/>
    <property type="match status" value="1"/>
</dbReference>
<evidence type="ECO:0000313" key="10">
    <source>
        <dbReference type="EMBL" id="GAA2035584.1"/>
    </source>
</evidence>
<evidence type="ECO:0000256" key="3">
    <source>
        <dbReference type="ARBA" id="ARBA00022475"/>
    </source>
</evidence>
<feature type="region of interest" description="Disordered" evidence="8">
    <location>
        <begin position="1"/>
        <end position="27"/>
    </location>
</feature>
<evidence type="ECO:0000256" key="5">
    <source>
        <dbReference type="ARBA" id="ARBA00022989"/>
    </source>
</evidence>
<name>A0ABP5FZ60_9ACTN</name>
<dbReference type="CDD" id="cd06261">
    <property type="entry name" value="TM_PBP2"/>
    <property type="match status" value="1"/>
</dbReference>
<accession>A0ABP5FZ60</accession>
<feature type="transmembrane region" description="Helical" evidence="7">
    <location>
        <begin position="38"/>
        <end position="62"/>
    </location>
</feature>
<dbReference type="EMBL" id="BAAAQN010000022">
    <property type="protein sequence ID" value="GAA2035584.1"/>
    <property type="molecule type" value="Genomic_DNA"/>
</dbReference>
<dbReference type="Gene3D" id="1.10.3720.10">
    <property type="entry name" value="MetI-like"/>
    <property type="match status" value="1"/>
</dbReference>
<evidence type="ECO:0000259" key="9">
    <source>
        <dbReference type="PROSITE" id="PS50928"/>
    </source>
</evidence>
<evidence type="ECO:0000256" key="7">
    <source>
        <dbReference type="RuleBase" id="RU363032"/>
    </source>
</evidence>
<keyword evidence="5 7" id="KW-1133">Transmembrane helix</keyword>
<dbReference type="Proteomes" id="UP001500751">
    <property type="component" value="Unassembled WGS sequence"/>
</dbReference>
<dbReference type="InterPro" id="IPR035906">
    <property type="entry name" value="MetI-like_sf"/>
</dbReference>
<dbReference type="InterPro" id="IPR000515">
    <property type="entry name" value="MetI-like"/>
</dbReference>
<comment type="similarity">
    <text evidence="7">Belongs to the binding-protein-dependent transport system permease family.</text>
</comment>
<reference evidence="11" key="1">
    <citation type="journal article" date="2019" name="Int. J. Syst. Evol. Microbiol.">
        <title>The Global Catalogue of Microorganisms (GCM) 10K type strain sequencing project: providing services to taxonomists for standard genome sequencing and annotation.</title>
        <authorList>
            <consortium name="The Broad Institute Genomics Platform"/>
            <consortium name="The Broad Institute Genome Sequencing Center for Infectious Disease"/>
            <person name="Wu L."/>
            <person name="Ma J."/>
        </authorList>
    </citation>
    <scope>NUCLEOTIDE SEQUENCE [LARGE SCALE GENOMIC DNA]</scope>
    <source>
        <strain evidence="11">JCM 16014</strain>
    </source>
</reference>
<keyword evidence="4 7" id="KW-0812">Transmembrane</keyword>
<feature type="transmembrane region" description="Helical" evidence="7">
    <location>
        <begin position="101"/>
        <end position="120"/>
    </location>
</feature>